<gene>
    <name evidence="2" type="ORF">DILT_LOCUS1686</name>
</gene>
<evidence type="ECO:0000313" key="3">
    <source>
        <dbReference type="Proteomes" id="UP000281553"/>
    </source>
</evidence>
<dbReference type="Proteomes" id="UP000281553">
    <property type="component" value="Unassembled WGS sequence"/>
</dbReference>
<evidence type="ECO:0000313" key="2">
    <source>
        <dbReference type="EMBL" id="VDK48864.1"/>
    </source>
</evidence>
<dbReference type="EMBL" id="UYRU01013222">
    <property type="protein sequence ID" value="VDK48864.1"/>
    <property type="molecule type" value="Genomic_DNA"/>
</dbReference>
<evidence type="ECO:0000256" key="1">
    <source>
        <dbReference type="SAM" id="MobiDB-lite"/>
    </source>
</evidence>
<dbReference type="AlphaFoldDB" id="A0A3P6RXF9"/>
<accession>A0A3P6RXF9</accession>
<feature type="region of interest" description="Disordered" evidence="1">
    <location>
        <begin position="1"/>
        <end position="125"/>
    </location>
</feature>
<name>A0A3P6RXF9_DIBLA</name>
<protein>
    <submittedName>
        <fullName evidence="2">Uncharacterized protein</fullName>
    </submittedName>
</protein>
<feature type="compositionally biased region" description="Polar residues" evidence="1">
    <location>
        <begin position="67"/>
        <end position="88"/>
    </location>
</feature>
<reference evidence="2 3" key="1">
    <citation type="submission" date="2018-11" db="EMBL/GenBank/DDBJ databases">
        <authorList>
            <consortium name="Pathogen Informatics"/>
        </authorList>
    </citation>
    <scope>NUCLEOTIDE SEQUENCE [LARGE SCALE GENOMIC DNA]</scope>
</reference>
<keyword evidence="3" id="KW-1185">Reference proteome</keyword>
<feature type="compositionally biased region" description="Acidic residues" evidence="1">
    <location>
        <begin position="111"/>
        <end position="123"/>
    </location>
</feature>
<organism evidence="2 3">
    <name type="scientific">Dibothriocephalus latus</name>
    <name type="common">Fish tapeworm</name>
    <name type="synonym">Diphyllobothrium latum</name>
    <dbReference type="NCBI Taxonomy" id="60516"/>
    <lineage>
        <taxon>Eukaryota</taxon>
        <taxon>Metazoa</taxon>
        <taxon>Spiralia</taxon>
        <taxon>Lophotrochozoa</taxon>
        <taxon>Platyhelminthes</taxon>
        <taxon>Cestoda</taxon>
        <taxon>Eucestoda</taxon>
        <taxon>Diphyllobothriidea</taxon>
        <taxon>Diphyllobothriidae</taxon>
        <taxon>Dibothriocephalus</taxon>
    </lineage>
</organism>
<proteinExistence type="predicted"/>
<sequence length="175" mass="18422">MNLLIPAPNTTEFDQKAELPASQPNGQVEQCALLDAVSETSAPTAPTPALSGAPYSESDNPIPAPVTITSIGENVNMDQTPSSSSSLAARQDLPERGEGASPPPSFAEGRNEEEEEETDEETQDGSCATIVKVCPSCHHCHLVSLRSVSSALALVSELCGLGSYNFLAFTKFICR</sequence>